<keyword evidence="2" id="KW-0472">Membrane</keyword>
<dbReference type="EMBL" id="ML120206">
    <property type="protein sequence ID" value="RPA70607.1"/>
    <property type="molecule type" value="Genomic_DNA"/>
</dbReference>
<proteinExistence type="predicted"/>
<dbReference type="AlphaFoldDB" id="A0A3N4H9D4"/>
<accession>A0A3N4H9D4</accession>
<keyword evidence="2" id="KW-0812">Transmembrane</keyword>
<feature type="transmembrane region" description="Helical" evidence="2">
    <location>
        <begin position="259"/>
        <end position="279"/>
    </location>
</feature>
<sequence>MADQVEIFEDARETQDTDHAAASLLVHFGMSGALQTAQTSGQTKMTQSLLNGCAGFQKAVGTKTTFGKANTEYKVSKEPKKKKKASSGVVRAKTSTPGYIKEGSMEPNVYKVYRALKFKVHEIMYSVNPYMSFVALGEEMEKHWINQLAIEGKGLTLANTPYTPLPLSGFQKQYARLKSMLLGEAVKMVGQYYDISVSDKALGQLDPERLMFIRDNCRFTYLNPDGDSPEDTLRYYNTAISRLIIDCVIGKLGVTREFIISWASPSMICFLYTIMFWALTKRFPGKGNIQVEEHHAKPVYLAHMAAFKRLYPEPYMQQGVISHFLETIDRAREDSPTMREGVKVPDSDGFTLEDRR</sequence>
<feature type="region of interest" description="Disordered" evidence="1">
    <location>
        <begin position="335"/>
        <end position="356"/>
    </location>
</feature>
<dbReference type="Pfam" id="PF20149">
    <property type="entry name" value="DUF6532"/>
    <property type="match status" value="1"/>
</dbReference>
<protein>
    <recommendedName>
        <fullName evidence="3">DUF6532 domain-containing protein</fullName>
    </recommendedName>
</protein>
<evidence type="ECO:0000313" key="4">
    <source>
        <dbReference type="EMBL" id="RPA70607.1"/>
    </source>
</evidence>
<evidence type="ECO:0000313" key="5">
    <source>
        <dbReference type="Proteomes" id="UP000275078"/>
    </source>
</evidence>
<evidence type="ECO:0000256" key="2">
    <source>
        <dbReference type="SAM" id="Phobius"/>
    </source>
</evidence>
<name>A0A3N4H9D4_ASCIM</name>
<dbReference type="Proteomes" id="UP000275078">
    <property type="component" value="Unassembled WGS sequence"/>
</dbReference>
<evidence type="ECO:0000256" key="1">
    <source>
        <dbReference type="SAM" id="MobiDB-lite"/>
    </source>
</evidence>
<feature type="domain" description="DUF6532" evidence="3">
    <location>
        <begin position="184"/>
        <end position="309"/>
    </location>
</feature>
<gene>
    <name evidence="4" type="ORF">BJ508DRAFT_337009</name>
</gene>
<evidence type="ECO:0000259" key="3">
    <source>
        <dbReference type="Pfam" id="PF20149"/>
    </source>
</evidence>
<keyword evidence="2" id="KW-1133">Transmembrane helix</keyword>
<dbReference type="InterPro" id="IPR045341">
    <property type="entry name" value="DUF6532"/>
</dbReference>
<feature type="non-terminal residue" evidence="4">
    <location>
        <position position="356"/>
    </location>
</feature>
<reference evidence="4 5" key="1">
    <citation type="journal article" date="2018" name="Nat. Ecol. Evol.">
        <title>Pezizomycetes genomes reveal the molecular basis of ectomycorrhizal truffle lifestyle.</title>
        <authorList>
            <person name="Murat C."/>
            <person name="Payen T."/>
            <person name="Noel B."/>
            <person name="Kuo A."/>
            <person name="Morin E."/>
            <person name="Chen J."/>
            <person name="Kohler A."/>
            <person name="Krizsan K."/>
            <person name="Balestrini R."/>
            <person name="Da Silva C."/>
            <person name="Montanini B."/>
            <person name="Hainaut M."/>
            <person name="Levati E."/>
            <person name="Barry K.W."/>
            <person name="Belfiori B."/>
            <person name="Cichocki N."/>
            <person name="Clum A."/>
            <person name="Dockter R.B."/>
            <person name="Fauchery L."/>
            <person name="Guy J."/>
            <person name="Iotti M."/>
            <person name="Le Tacon F."/>
            <person name="Lindquist E.A."/>
            <person name="Lipzen A."/>
            <person name="Malagnac F."/>
            <person name="Mello A."/>
            <person name="Molinier V."/>
            <person name="Miyauchi S."/>
            <person name="Poulain J."/>
            <person name="Riccioni C."/>
            <person name="Rubini A."/>
            <person name="Sitrit Y."/>
            <person name="Splivallo R."/>
            <person name="Traeger S."/>
            <person name="Wang M."/>
            <person name="Zifcakova L."/>
            <person name="Wipf D."/>
            <person name="Zambonelli A."/>
            <person name="Paolocci F."/>
            <person name="Nowrousian M."/>
            <person name="Ottonello S."/>
            <person name="Baldrian P."/>
            <person name="Spatafora J.W."/>
            <person name="Henrissat B."/>
            <person name="Nagy L.G."/>
            <person name="Aury J.M."/>
            <person name="Wincker P."/>
            <person name="Grigoriev I.V."/>
            <person name="Bonfante P."/>
            <person name="Martin F.M."/>
        </authorList>
    </citation>
    <scope>NUCLEOTIDE SEQUENCE [LARGE SCALE GENOMIC DNA]</scope>
    <source>
        <strain evidence="4 5">RN42</strain>
    </source>
</reference>
<organism evidence="4 5">
    <name type="scientific">Ascobolus immersus RN42</name>
    <dbReference type="NCBI Taxonomy" id="1160509"/>
    <lineage>
        <taxon>Eukaryota</taxon>
        <taxon>Fungi</taxon>
        <taxon>Dikarya</taxon>
        <taxon>Ascomycota</taxon>
        <taxon>Pezizomycotina</taxon>
        <taxon>Pezizomycetes</taxon>
        <taxon>Pezizales</taxon>
        <taxon>Ascobolaceae</taxon>
        <taxon>Ascobolus</taxon>
    </lineage>
</organism>
<keyword evidence="5" id="KW-1185">Reference proteome</keyword>